<protein>
    <recommendedName>
        <fullName evidence="10">Polygalacturonase</fullName>
    </recommendedName>
</protein>
<evidence type="ECO:0000256" key="8">
    <source>
        <dbReference type="RuleBase" id="RU361169"/>
    </source>
</evidence>
<evidence type="ECO:0000313" key="9">
    <source>
        <dbReference type="EnsemblPlants" id="MELO3C001377.2.1"/>
    </source>
</evidence>
<keyword evidence="7" id="KW-0961">Cell wall biogenesis/degradation</keyword>
<organism evidence="9">
    <name type="scientific">Cucumis melo</name>
    <name type="common">Muskmelon</name>
    <dbReference type="NCBI Taxonomy" id="3656"/>
    <lineage>
        <taxon>Eukaryota</taxon>
        <taxon>Viridiplantae</taxon>
        <taxon>Streptophyta</taxon>
        <taxon>Embryophyta</taxon>
        <taxon>Tracheophyta</taxon>
        <taxon>Spermatophyta</taxon>
        <taxon>Magnoliopsida</taxon>
        <taxon>eudicotyledons</taxon>
        <taxon>Gunneridae</taxon>
        <taxon>Pentapetalae</taxon>
        <taxon>rosids</taxon>
        <taxon>fabids</taxon>
        <taxon>Cucurbitales</taxon>
        <taxon>Cucurbitaceae</taxon>
        <taxon>Benincaseae</taxon>
        <taxon>Cucumis</taxon>
    </lineage>
</organism>
<dbReference type="Gramene" id="MELO3C001377.2.1">
    <property type="protein sequence ID" value="MELO3C001377.2.1"/>
    <property type="gene ID" value="MELO3C001377.2"/>
</dbReference>
<evidence type="ECO:0000256" key="4">
    <source>
        <dbReference type="ARBA" id="ARBA00022525"/>
    </source>
</evidence>
<reference evidence="9" key="1">
    <citation type="submission" date="2023-03" db="UniProtKB">
        <authorList>
            <consortium name="EnsemblPlants"/>
        </authorList>
    </citation>
    <scope>IDENTIFICATION</scope>
</reference>
<accession>A0A9I9CCX1</accession>
<evidence type="ECO:0008006" key="10">
    <source>
        <dbReference type="Google" id="ProtNLM"/>
    </source>
</evidence>
<keyword evidence="4" id="KW-0964">Secreted</keyword>
<evidence type="ECO:0000256" key="5">
    <source>
        <dbReference type="ARBA" id="ARBA00022801"/>
    </source>
</evidence>
<dbReference type="PANTHER" id="PTHR31375">
    <property type="match status" value="1"/>
</dbReference>
<comment type="subcellular location">
    <subcellularLocation>
        <location evidence="1">Secreted</location>
        <location evidence="1">Cell wall</location>
    </subcellularLocation>
</comment>
<dbReference type="AlphaFoldDB" id="A0A9I9CCX1"/>
<dbReference type="GO" id="GO:0071555">
    <property type="term" value="P:cell wall organization"/>
    <property type="evidence" value="ECO:0007669"/>
    <property type="project" value="UniProtKB-KW"/>
</dbReference>
<dbReference type="InterPro" id="IPR011050">
    <property type="entry name" value="Pectin_lyase_fold/virulence"/>
</dbReference>
<comment type="similarity">
    <text evidence="2 8">Belongs to the glycosyl hydrolase 28 family.</text>
</comment>
<keyword evidence="6 8" id="KW-0326">Glycosidase</keyword>
<dbReference type="SUPFAM" id="SSF51126">
    <property type="entry name" value="Pectin lyase-like"/>
    <property type="match status" value="2"/>
</dbReference>
<dbReference type="Pfam" id="PF00295">
    <property type="entry name" value="Glyco_hydro_28"/>
    <property type="match status" value="2"/>
</dbReference>
<dbReference type="InterPro" id="IPR012334">
    <property type="entry name" value="Pectin_lyas_fold"/>
</dbReference>
<dbReference type="GO" id="GO:0005975">
    <property type="term" value="P:carbohydrate metabolic process"/>
    <property type="evidence" value="ECO:0007669"/>
    <property type="project" value="InterPro"/>
</dbReference>
<dbReference type="EnsemblPlants" id="MELO3C001377.2.1">
    <property type="protein sequence ID" value="MELO3C001377.2.1"/>
    <property type="gene ID" value="MELO3C001377.2"/>
</dbReference>
<evidence type="ECO:0000256" key="7">
    <source>
        <dbReference type="ARBA" id="ARBA00023316"/>
    </source>
</evidence>
<dbReference type="InterPro" id="IPR000743">
    <property type="entry name" value="Glyco_hydro_28"/>
</dbReference>
<evidence type="ECO:0000256" key="3">
    <source>
        <dbReference type="ARBA" id="ARBA00022512"/>
    </source>
</evidence>
<proteinExistence type="inferred from homology"/>
<evidence type="ECO:0000256" key="2">
    <source>
        <dbReference type="ARBA" id="ARBA00008834"/>
    </source>
</evidence>
<name>A0A9I9CCX1_CUCME</name>
<evidence type="ECO:0000256" key="6">
    <source>
        <dbReference type="ARBA" id="ARBA00023295"/>
    </source>
</evidence>
<evidence type="ECO:0000256" key="1">
    <source>
        <dbReference type="ARBA" id="ARBA00004191"/>
    </source>
</evidence>
<keyword evidence="3" id="KW-0134">Cell wall</keyword>
<dbReference type="GO" id="GO:0004650">
    <property type="term" value="F:polygalacturonase activity"/>
    <property type="evidence" value="ECO:0007669"/>
    <property type="project" value="InterPro"/>
</dbReference>
<keyword evidence="5 8" id="KW-0378">Hydrolase</keyword>
<sequence>QVPSKIKISKVSFKNIRGTSATPVAVKLVCSQSNPCEGVEVADIDLTYSGSEGPIKSQCANVKPVISGKQNPPICAEPAPAGDQEYCPWNQCNRKVPSKIKISKVSFKNIRGTSATPVAVKLVCSQSNPCEGVEVADIDLTYSGSEGPIKSQCANVKPVISGKQNPPICAEPAPAGGPSSD</sequence>
<dbReference type="Gene3D" id="2.160.20.10">
    <property type="entry name" value="Single-stranded right-handed beta-helix, Pectin lyase-like"/>
    <property type="match status" value="2"/>
</dbReference>